<evidence type="ECO:0000256" key="1">
    <source>
        <dbReference type="SAM" id="MobiDB-lite"/>
    </source>
</evidence>
<feature type="compositionally biased region" description="Polar residues" evidence="1">
    <location>
        <begin position="22"/>
        <end position="31"/>
    </location>
</feature>
<dbReference type="EMBL" id="JAUTXT010000022">
    <property type="protein sequence ID" value="KAK3673963.1"/>
    <property type="molecule type" value="Genomic_DNA"/>
</dbReference>
<dbReference type="Gene3D" id="1.10.10.10">
    <property type="entry name" value="Winged helix-like DNA-binding domain superfamily/Winged helix DNA-binding domain"/>
    <property type="match status" value="1"/>
</dbReference>
<dbReference type="InterPro" id="IPR036388">
    <property type="entry name" value="WH-like_DNA-bd_sf"/>
</dbReference>
<comment type="caution">
    <text evidence="2">The sequence shown here is derived from an EMBL/GenBank/DDBJ whole genome shotgun (WGS) entry which is preliminary data.</text>
</comment>
<feature type="compositionally biased region" description="Low complexity" evidence="1">
    <location>
        <begin position="1"/>
        <end position="11"/>
    </location>
</feature>
<feature type="region of interest" description="Disordered" evidence="1">
    <location>
        <begin position="97"/>
        <end position="233"/>
    </location>
</feature>
<dbReference type="Proteomes" id="UP001274830">
    <property type="component" value="Unassembled WGS sequence"/>
</dbReference>
<evidence type="ECO:0000313" key="2">
    <source>
        <dbReference type="EMBL" id="KAK3673963.1"/>
    </source>
</evidence>
<accession>A0AAE0WLK2</accession>
<keyword evidence="3" id="KW-1185">Reference proteome</keyword>
<dbReference type="AlphaFoldDB" id="A0AAE0WLK2"/>
<reference evidence="2" key="1">
    <citation type="submission" date="2023-07" db="EMBL/GenBank/DDBJ databases">
        <title>Black Yeasts Isolated from many extreme environments.</title>
        <authorList>
            <person name="Coleine C."/>
            <person name="Stajich J.E."/>
            <person name="Selbmann L."/>
        </authorList>
    </citation>
    <scope>NUCLEOTIDE SEQUENCE</scope>
    <source>
        <strain evidence="2">CCFEE 5485</strain>
    </source>
</reference>
<evidence type="ECO:0000313" key="3">
    <source>
        <dbReference type="Proteomes" id="UP001274830"/>
    </source>
</evidence>
<gene>
    <name evidence="2" type="ORF">LTR78_006165</name>
</gene>
<feature type="compositionally biased region" description="Polar residues" evidence="1">
    <location>
        <begin position="206"/>
        <end position="215"/>
    </location>
</feature>
<protein>
    <submittedName>
        <fullName evidence="2">Uncharacterized protein</fullName>
    </submittedName>
</protein>
<proteinExistence type="predicted"/>
<feature type="region of interest" description="Disordered" evidence="1">
    <location>
        <begin position="1"/>
        <end position="33"/>
    </location>
</feature>
<sequence>MAYQQQQQQQQRAAPTAPMYVTSRQPDTSGAPNAIPWAALPVFSQPATGAGWIPPSRRPNIVDSNHAPQLEALYPGLMCAAQQPGVAAPVSRSFSALPPTYERGGGQYNRSWQGSPDRDAMSQSPGPERPAKRQTKKRRDFSPLADDVLEVTELQTSRGTGRKPKATRWRPAIPRSLFPDGEEASYRSRSHSPQDSARATPPFPNATPSEHTQARTARKAQPNPAHFHNGIDLNSDECKTPDFQFVDRNSYRTDIHIFRVTQPLIACLKLKECLVETFVAEGLPPRDLLRLDTQELHLLDPSQPAHMVLLVDAVHVDGNPRKPVSLAAIISKNDSHIRWFYTILSASAFLRKLEAFSCMQSRPKALEAHTQPHGSLYVLLREAFLKAVEHAHHPDHLAAHALTDYSPSISDPDTALARLEGSKDLYFSHNGKSEHLDLEHDRYLLAIEPAERFIASDLKLPCSAYLLLKRRFFQAFWRDLVACKEKIGNGRSKVRTEHAHEAWLVNEGGVKAMVGRRLVVAWRVLGLLEEKRFLPWLKAGGMVEEVWKQGDGVV</sequence>
<organism evidence="2 3">
    <name type="scientific">Recurvomyces mirabilis</name>
    <dbReference type="NCBI Taxonomy" id="574656"/>
    <lineage>
        <taxon>Eukaryota</taxon>
        <taxon>Fungi</taxon>
        <taxon>Dikarya</taxon>
        <taxon>Ascomycota</taxon>
        <taxon>Pezizomycotina</taxon>
        <taxon>Dothideomycetes</taxon>
        <taxon>Dothideomycetidae</taxon>
        <taxon>Mycosphaerellales</taxon>
        <taxon>Teratosphaeriaceae</taxon>
        <taxon>Recurvomyces</taxon>
    </lineage>
</organism>
<name>A0AAE0WLK2_9PEZI</name>